<dbReference type="KEGG" id="haly:HYG82_19565"/>
<accession>A0A7D5KF61</accession>
<dbReference type="GeneID" id="56035538"/>
<protein>
    <submittedName>
        <fullName evidence="2">Uncharacterized protein</fullName>
    </submittedName>
</protein>
<dbReference type="PROSITE" id="PS51318">
    <property type="entry name" value="TAT"/>
    <property type="match status" value="1"/>
</dbReference>
<gene>
    <name evidence="2" type="ORF">HYG82_19565</name>
</gene>
<organism evidence="2 3">
    <name type="scientific">Natrinema halophilum</name>
    <dbReference type="NCBI Taxonomy" id="1699371"/>
    <lineage>
        <taxon>Archaea</taxon>
        <taxon>Methanobacteriati</taxon>
        <taxon>Methanobacteriota</taxon>
        <taxon>Stenosarchaea group</taxon>
        <taxon>Halobacteria</taxon>
        <taxon>Halobacteriales</taxon>
        <taxon>Natrialbaceae</taxon>
        <taxon>Natrinema</taxon>
    </lineage>
</organism>
<dbReference type="Proteomes" id="UP000509241">
    <property type="component" value="Chromosome"/>
</dbReference>
<dbReference type="EMBL" id="CP058601">
    <property type="protein sequence ID" value="QLG50876.1"/>
    <property type="molecule type" value="Genomic_DNA"/>
</dbReference>
<dbReference type="RefSeq" id="WP_179263812.1">
    <property type="nucleotide sequence ID" value="NZ_CP058601.1"/>
</dbReference>
<feature type="region of interest" description="Disordered" evidence="1">
    <location>
        <begin position="50"/>
        <end position="76"/>
    </location>
</feature>
<keyword evidence="3" id="KW-1185">Reference proteome</keyword>
<evidence type="ECO:0000313" key="3">
    <source>
        <dbReference type="Proteomes" id="UP000509241"/>
    </source>
</evidence>
<evidence type="ECO:0000256" key="1">
    <source>
        <dbReference type="SAM" id="MobiDB-lite"/>
    </source>
</evidence>
<dbReference type="OrthoDB" id="386495at2157"/>
<evidence type="ECO:0000313" key="2">
    <source>
        <dbReference type="EMBL" id="QLG50876.1"/>
    </source>
</evidence>
<dbReference type="AlphaFoldDB" id="A0A7D5KF61"/>
<feature type="compositionally biased region" description="Basic and acidic residues" evidence="1">
    <location>
        <begin position="17"/>
        <end position="26"/>
    </location>
</feature>
<feature type="region of interest" description="Disordered" evidence="1">
    <location>
        <begin position="1"/>
        <end position="31"/>
    </location>
</feature>
<feature type="compositionally biased region" description="Polar residues" evidence="1">
    <location>
        <begin position="58"/>
        <end position="68"/>
    </location>
</feature>
<reference evidence="2 3" key="1">
    <citation type="submission" date="2020-07" db="EMBL/GenBank/DDBJ databases">
        <authorList>
            <person name="Cui H."/>
        </authorList>
    </citation>
    <scope>NUCLEOTIDE SEQUENCE [LARGE SCALE GENOMIC DNA]</scope>
    <source>
        <strain evidence="2 3">YPL8</strain>
    </source>
</reference>
<name>A0A7D5KF61_9EURY</name>
<dbReference type="InterPro" id="IPR006311">
    <property type="entry name" value="TAT_signal"/>
</dbReference>
<proteinExistence type="predicted"/>
<sequence>MSEKKRASNHSSADSAETIRTEDGIGHNRRAMMKLAAGTGASALALPGLATADRDSNSKNMETTSRGPSQKPPQRRYKWVDEEYLVDPEDRNKDGWVEFETGTTEGISLQSHNQDPGQRTFGGELGVKGLSITLEAVIGDCEGEFTVGALGQSTTHTLTCSNACQKNRLDGGVAYIEYDICYDWDVNELTYEVKSCTWHFTGWSCGHKKIESFITK</sequence>